<dbReference type="EMBL" id="ML737631">
    <property type="protein sequence ID" value="KAE8365411.1"/>
    <property type="molecule type" value="Genomic_DNA"/>
</dbReference>
<dbReference type="GeneID" id="43654709"/>
<dbReference type="RefSeq" id="XP_031928492.1">
    <property type="nucleotide sequence ID" value="XM_032070263.1"/>
</dbReference>
<feature type="region of interest" description="Disordered" evidence="2">
    <location>
        <begin position="1"/>
        <end position="24"/>
    </location>
</feature>
<evidence type="ECO:0000256" key="2">
    <source>
        <dbReference type="SAM" id="MobiDB-lite"/>
    </source>
</evidence>
<evidence type="ECO:0000259" key="3">
    <source>
        <dbReference type="Pfam" id="PF24883"/>
    </source>
</evidence>
<gene>
    <name evidence="5" type="ORF">BDV27DRAFT_144453</name>
</gene>
<proteinExistence type="predicted"/>
<evidence type="ECO:0000313" key="5">
    <source>
        <dbReference type="EMBL" id="KAE8365411.1"/>
    </source>
</evidence>
<feature type="domain" description="DUF7791" evidence="4">
    <location>
        <begin position="254"/>
        <end position="331"/>
    </location>
</feature>
<dbReference type="InterPro" id="IPR056693">
    <property type="entry name" value="DUF7791"/>
</dbReference>
<accession>A0A5N7A6C5</accession>
<protein>
    <recommendedName>
        <fullName evidence="7">NACHT domain-containing protein</fullName>
    </recommendedName>
</protein>
<evidence type="ECO:0008006" key="7">
    <source>
        <dbReference type="Google" id="ProtNLM"/>
    </source>
</evidence>
<dbReference type="Pfam" id="PF24883">
    <property type="entry name" value="NPHP3_N"/>
    <property type="match status" value="1"/>
</dbReference>
<organism evidence="5 6">
    <name type="scientific">Aspergillus caelatus</name>
    <dbReference type="NCBI Taxonomy" id="61420"/>
    <lineage>
        <taxon>Eukaryota</taxon>
        <taxon>Fungi</taxon>
        <taxon>Dikarya</taxon>
        <taxon>Ascomycota</taxon>
        <taxon>Pezizomycotina</taxon>
        <taxon>Eurotiomycetes</taxon>
        <taxon>Eurotiomycetidae</taxon>
        <taxon>Eurotiales</taxon>
        <taxon>Aspergillaceae</taxon>
        <taxon>Aspergillus</taxon>
        <taxon>Aspergillus subgen. Circumdati</taxon>
    </lineage>
</organism>
<keyword evidence="1" id="KW-0677">Repeat</keyword>
<keyword evidence="6" id="KW-1185">Reference proteome</keyword>
<sequence length="477" mass="55837">MDYIEDVSINGFEKEQGSSTSPESWDLGKKTLDGLLCGVLHDTLKQCPEFIPVVFPEQWEESMRSDWRVHLQFRFSQKDIRAALSTLLHNEELYKKHRLCFFIDGLDECLETYQEDYHDMVNLLLGWIDVAPFDLKLCPSSRNYEIFRTAFKDEKRLQLHELTRHDIENFVIHRLKGFEICSYTKSAAQAKQKLPLIDHLLTWANPLDRISAYRTFAVVGKLSELGMAPMTLLRDSFLSDYEMDTTFAMHTELRAQARLNDQPRGLLEIKPLPCRGHLSMKHPDIEHVTFTHRSVFDFLQTHHVLDIMEACEGYDIVDAMSQIVLAEIKFFGLYTFHSTRLRWLLLKDLPQLQGYCQKEVRGVSTFRFFDELDHAVLCTQGLSPLQDQQNQLPVYISKTGHFTPSACYFSVFHWSIYTQYVEYMRYKVFQDSRLVLDKFQFTHILACIIESIHTWKALPRAHTWRSLTSRDGPIPIF</sequence>
<dbReference type="OrthoDB" id="443402at2759"/>
<dbReference type="Proteomes" id="UP000326268">
    <property type="component" value="Unassembled WGS sequence"/>
</dbReference>
<reference evidence="5 6" key="1">
    <citation type="submission" date="2019-04" db="EMBL/GenBank/DDBJ databases">
        <title>Friends and foes A comparative genomics studyof 23 Aspergillus species from section Flavi.</title>
        <authorList>
            <consortium name="DOE Joint Genome Institute"/>
            <person name="Kjaerbolling I."/>
            <person name="Vesth T."/>
            <person name="Frisvad J.C."/>
            <person name="Nybo J.L."/>
            <person name="Theobald S."/>
            <person name="Kildgaard S."/>
            <person name="Isbrandt T."/>
            <person name="Kuo A."/>
            <person name="Sato A."/>
            <person name="Lyhne E.K."/>
            <person name="Kogle M.E."/>
            <person name="Wiebenga A."/>
            <person name="Kun R.S."/>
            <person name="Lubbers R.J."/>
            <person name="Makela M.R."/>
            <person name="Barry K."/>
            <person name="Chovatia M."/>
            <person name="Clum A."/>
            <person name="Daum C."/>
            <person name="Haridas S."/>
            <person name="He G."/>
            <person name="LaButti K."/>
            <person name="Lipzen A."/>
            <person name="Mondo S."/>
            <person name="Riley R."/>
            <person name="Salamov A."/>
            <person name="Simmons B.A."/>
            <person name="Magnuson J.K."/>
            <person name="Henrissat B."/>
            <person name="Mortensen U.H."/>
            <person name="Larsen T.O."/>
            <person name="Devries R.P."/>
            <person name="Grigoriev I.V."/>
            <person name="Machida M."/>
            <person name="Baker S.E."/>
            <person name="Andersen M.R."/>
        </authorList>
    </citation>
    <scope>NUCLEOTIDE SEQUENCE [LARGE SCALE GENOMIC DNA]</scope>
    <source>
        <strain evidence="5 6">CBS 763.97</strain>
    </source>
</reference>
<name>A0A5N7A6C5_9EURO</name>
<dbReference type="Pfam" id="PF25053">
    <property type="entry name" value="DUF7791"/>
    <property type="match status" value="1"/>
</dbReference>
<dbReference type="PANTHER" id="PTHR10039">
    <property type="entry name" value="AMELOGENIN"/>
    <property type="match status" value="1"/>
</dbReference>
<dbReference type="AlphaFoldDB" id="A0A5N7A6C5"/>
<dbReference type="PANTHER" id="PTHR10039:SF5">
    <property type="entry name" value="NACHT DOMAIN-CONTAINING PROTEIN"/>
    <property type="match status" value="1"/>
</dbReference>
<dbReference type="InterPro" id="IPR056884">
    <property type="entry name" value="NPHP3-like_N"/>
</dbReference>
<evidence type="ECO:0000256" key="1">
    <source>
        <dbReference type="ARBA" id="ARBA00022737"/>
    </source>
</evidence>
<evidence type="ECO:0000259" key="4">
    <source>
        <dbReference type="Pfam" id="PF25053"/>
    </source>
</evidence>
<evidence type="ECO:0000313" key="6">
    <source>
        <dbReference type="Proteomes" id="UP000326268"/>
    </source>
</evidence>
<feature type="domain" description="Nephrocystin 3-like N-terminal" evidence="3">
    <location>
        <begin position="28"/>
        <end position="142"/>
    </location>
</feature>